<evidence type="ECO:0000313" key="2">
    <source>
        <dbReference type="Proteomes" id="UP000030764"/>
    </source>
</evidence>
<keyword evidence="2" id="KW-1185">Reference proteome</keyword>
<sequence>MKIPKPVTRHPVFRNPPFLCLLNSNEKPKVTVAFDSSESSRSLVEEHELELQQQLASKTRKKASPSSLCTWLKKVGIQNILLAGAVFHQKSKEAQTFQIYREPLICGQQMEEYIACRGRAAEQISKKKKKKKKKNQ</sequence>
<dbReference type="AlphaFoldDB" id="A0A085MP05"/>
<accession>A0A085MP05</accession>
<proteinExistence type="predicted"/>
<dbReference type="EMBL" id="KL363182">
    <property type="protein sequence ID" value="KFD58951.1"/>
    <property type="molecule type" value="Genomic_DNA"/>
</dbReference>
<evidence type="ECO:0000313" key="1">
    <source>
        <dbReference type="EMBL" id="KFD58951.1"/>
    </source>
</evidence>
<gene>
    <name evidence="1" type="ORF">M513_00114</name>
</gene>
<organism evidence="1 2">
    <name type="scientific">Trichuris suis</name>
    <name type="common">pig whipworm</name>
    <dbReference type="NCBI Taxonomy" id="68888"/>
    <lineage>
        <taxon>Eukaryota</taxon>
        <taxon>Metazoa</taxon>
        <taxon>Ecdysozoa</taxon>
        <taxon>Nematoda</taxon>
        <taxon>Enoplea</taxon>
        <taxon>Dorylaimia</taxon>
        <taxon>Trichinellida</taxon>
        <taxon>Trichuridae</taxon>
        <taxon>Trichuris</taxon>
    </lineage>
</organism>
<name>A0A085MP05_9BILA</name>
<dbReference type="Proteomes" id="UP000030764">
    <property type="component" value="Unassembled WGS sequence"/>
</dbReference>
<reference evidence="1 2" key="1">
    <citation type="journal article" date="2014" name="Nat. Genet.">
        <title>Genome and transcriptome of the porcine whipworm Trichuris suis.</title>
        <authorList>
            <person name="Jex A.R."/>
            <person name="Nejsum P."/>
            <person name="Schwarz E.M."/>
            <person name="Hu L."/>
            <person name="Young N.D."/>
            <person name="Hall R.S."/>
            <person name="Korhonen P.K."/>
            <person name="Liao S."/>
            <person name="Thamsborg S."/>
            <person name="Xia J."/>
            <person name="Xu P."/>
            <person name="Wang S."/>
            <person name="Scheerlinck J.P."/>
            <person name="Hofmann A."/>
            <person name="Sternberg P.W."/>
            <person name="Wang J."/>
            <person name="Gasser R.B."/>
        </authorList>
    </citation>
    <scope>NUCLEOTIDE SEQUENCE [LARGE SCALE GENOMIC DNA]</scope>
    <source>
        <strain evidence="1">DCEP-RM93M</strain>
    </source>
</reference>
<protein>
    <submittedName>
        <fullName evidence="1">Uncharacterized protein</fullName>
    </submittedName>
</protein>